<feature type="region of interest" description="Disordered" evidence="1">
    <location>
        <begin position="29"/>
        <end position="60"/>
    </location>
</feature>
<gene>
    <name evidence="2" type="ORF">L596_007916</name>
</gene>
<evidence type="ECO:0000256" key="1">
    <source>
        <dbReference type="SAM" id="MobiDB-lite"/>
    </source>
</evidence>
<accession>A0A4U5PAY3</accession>
<dbReference type="AlphaFoldDB" id="A0A4U5PAY3"/>
<evidence type="ECO:0000313" key="3">
    <source>
        <dbReference type="Proteomes" id="UP000298663"/>
    </source>
</evidence>
<keyword evidence="3" id="KW-1185">Reference proteome</keyword>
<dbReference type="Proteomes" id="UP000298663">
    <property type="component" value="Unassembled WGS sequence"/>
</dbReference>
<organism evidence="2 3">
    <name type="scientific">Steinernema carpocapsae</name>
    <name type="common">Entomopathogenic nematode</name>
    <dbReference type="NCBI Taxonomy" id="34508"/>
    <lineage>
        <taxon>Eukaryota</taxon>
        <taxon>Metazoa</taxon>
        <taxon>Ecdysozoa</taxon>
        <taxon>Nematoda</taxon>
        <taxon>Chromadorea</taxon>
        <taxon>Rhabditida</taxon>
        <taxon>Tylenchina</taxon>
        <taxon>Panagrolaimomorpha</taxon>
        <taxon>Strongyloidoidea</taxon>
        <taxon>Steinernematidae</taxon>
        <taxon>Steinernema</taxon>
    </lineage>
</organism>
<protein>
    <submittedName>
        <fullName evidence="2">Uncharacterized protein</fullName>
    </submittedName>
</protein>
<proteinExistence type="predicted"/>
<dbReference type="EMBL" id="AZBU02000002">
    <property type="protein sequence ID" value="TKR93462.1"/>
    <property type="molecule type" value="Genomic_DNA"/>
</dbReference>
<name>A0A4U5PAY3_STECR</name>
<comment type="caution">
    <text evidence="2">The sequence shown here is derived from an EMBL/GenBank/DDBJ whole genome shotgun (WGS) entry which is preliminary data.</text>
</comment>
<sequence length="94" mass="10246">MATLKEPRAGRRPRDKLFCRATTRGRLVKRCRKQSSREGVGTPERSLGKSGQVSGGVPEATKRFMDSRWFSSASDPVSAQLPQGGSLQAQVALE</sequence>
<reference evidence="2 3" key="1">
    <citation type="journal article" date="2015" name="Genome Biol.">
        <title>Comparative genomics of Steinernema reveals deeply conserved gene regulatory networks.</title>
        <authorList>
            <person name="Dillman A.R."/>
            <person name="Macchietto M."/>
            <person name="Porter C.F."/>
            <person name="Rogers A."/>
            <person name="Williams B."/>
            <person name="Antoshechkin I."/>
            <person name="Lee M.M."/>
            <person name="Goodwin Z."/>
            <person name="Lu X."/>
            <person name="Lewis E.E."/>
            <person name="Goodrich-Blair H."/>
            <person name="Stock S.P."/>
            <person name="Adams B.J."/>
            <person name="Sternberg P.W."/>
            <person name="Mortazavi A."/>
        </authorList>
    </citation>
    <scope>NUCLEOTIDE SEQUENCE [LARGE SCALE GENOMIC DNA]</scope>
    <source>
        <strain evidence="2 3">ALL</strain>
    </source>
</reference>
<evidence type="ECO:0000313" key="2">
    <source>
        <dbReference type="EMBL" id="TKR93462.1"/>
    </source>
</evidence>
<reference evidence="2 3" key="2">
    <citation type="journal article" date="2019" name="G3 (Bethesda)">
        <title>Hybrid Assembly of the Genome of the Entomopathogenic Nematode Steinernema carpocapsae Identifies the X-Chromosome.</title>
        <authorList>
            <person name="Serra L."/>
            <person name="Macchietto M."/>
            <person name="Macias-Munoz A."/>
            <person name="McGill C.J."/>
            <person name="Rodriguez I.M."/>
            <person name="Rodriguez B."/>
            <person name="Murad R."/>
            <person name="Mortazavi A."/>
        </authorList>
    </citation>
    <scope>NUCLEOTIDE SEQUENCE [LARGE SCALE GENOMIC DNA]</scope>
    <source>
        <strain evidence="2 3">ALL</strain>
    </source>
</reference>
<feature type="region of interest" description="Disordered" evidence="1">
    <location>
        <begin position="72"/>
        <end position="94"/>
    </location>
</feature>